<comment type="subunit">
    <text evidence="11">Homodimer.</text>
</comment>
<dbReference type="KEGG" id="hhk:HH1059_01910"/>
<dbReference type="InterPro" id="IPR029056">
    <property type="entry name" value="Ribokinase-like"/>
</dbReference>
<dbReference type="GO" id="GO:0033785">
    <property type="term" value="F:heptose 7-phosphate kinase activity"/>
    <property type="evidence" value="ECO:0007669"/>
    <property type="project" value="UniProtKB-UniRule"/>
</dbReference>
<evidence type="ECO:0000259" key="13">
    <source>
        <dbReference type="Pfam" id="PF01467"/>
    </source>
</evidence>
<dbReference type="HAMAP" id="MF_01603">
    <property type="entry name" value="HldE"/>
    <property type="match status" value="1"/>
</dbReference>
<comment type="pathway">
    <text evidence="11">Nucleotide-sugar biosynthesis; ADP-L-glycero-beta-D-manno-heptose biosynthesis; ADP-L-glycero-beta-D-manno-heptose from D-glycero-beta-D-manno-heptose 7-phosphate: step 1/4.</text>
</comment>
<dbReference type="NCBIfam" id="NF008454">
    <property type="entry name" value="PRK11316.1"/>
    <property type="match status" value="1"/>
</dbReference>
<keyword evidence="4 11" id="KW-0548">Nucleotidyltransferase</keyword>
<dbReference type="GO" id="GO:0033786">
    <property type="term" value="F:heptose-1-phosphate adenylyltransferase activity"/>
    <property type="evidence" value="ECO:0007669"/>
    <property type="project" value="UniProtKB-UniRule"/>
</dbReference>
<feature type="domain" description="Cytidyltransferase-like" evidence="13">
    <location>
        <begin position="349"/>
        <end position="441"/>
    </location>
</feature>
<dbReference type="GO" id="GO:0097171">
    <property type="term" value="P:ADP-L-glycero-beta-D-manno-heptose biosynthetic process"/>
    <property type="evidence" value="ECO:0007669"/>
    <property type="project" value="UniProtKB-UniPathway"/>
</dbReference>
<dbReference type="InterPro" id="IPR023030">
    <property type="entry name" value="Bifunc_HldE"/>
</dbReference>
<feature type="region of interest" description="Cytidylyltransferase" evidence="11">
    <location>
        <begin position="349"/>
        <end position="482"/>
    </location>
</feature>
<dbReference type="AlphaFoldDB" id="A0A0X8X755"/>
<dbReference type="InterPro" id="IPR011914">
    <property type="entry name" value="RfaE_dom_II"/>
</dbReference>
<dbReference type="EMBL" id="AP017372">
    <property type="protein sequence ID" value="BAU56865.2"/>
    <property type="molecule type" value="Genomic_DNA"/>
</dbReference>
<proteinExistence type="inferred from homology"/>
<dbReference type="Proteomes" id="UP000218890">
    <property type="component" value="Chromosome"/>
</dbReference>
<dbReference type="GO" id="GO:0016773">
    <property type="term" value="F:phosphotransferase activity, alcohol group as acceptor"/>
    <property type="evidence" value="ECO:0007669"/>
    <property type="project" value="InterPro"/>
</dbReference>
<dbReference type="PANTHER" id="PTHR46969:SF1">
    <property type="entry name" value="BIFUNCTIONAL PROTEIN HLDE"/>
    <property type="match status" value="1"/>
</dbReference>
<comment type="similarity">
    <text evidence="11">In the N-terminal section; belongs to the carbohydrate kinase PfkB family.</text>
</comment>
<reference evidence="14" key="1">
    <citation type="submission" date="2016-02" db="EMBL/GenBank/DDBJ databases">
        <title>Halorhodospira halochloris DSM-1059 complete genome, version 2.</title>
        <authorList>
            <person name="Tsukatani Y."/>
        </authorList>
    </citation>
    <scope>NUCLEOTIDE SEQUENCE</scope>
    <source>
        <strain evidence="14">DSM 1059</strain>
    </source>
</reference>
<keyword evidence="8 11" id="KW-0511">Multifunctional enzyme</keyword>
<feature type="domain" description="Carbohydrate kinase PfkB" evidence="12">
    <location>
        <begin position="14"/>
        <end position="307"/>
    </location>
</feature>
<name>A0A0X8X755_HALHR</name>
<dbReference type="EC" id="2.7.1.167" evidence="11"/>
<feature type="binding site" evidence="11">
    <location>
        <begin position="197"/>
        <end position="200"/>
    </location>
    <ligand>
        <name>ATP</name>
        <dbReference type="ChEBI" id="CHEBI:30616"/>
    </ligand>
</feature>
<dbReference type="EC" id="2.7.7.70" evidence="11"/>
<dbReference type="Pfam" id="PF01467">
    <property type="entry name" value="CTP_transf_like"/>
    <property type="match status" value="1"/>
</dbReference>
<evidence type="ECO:0000256" key="8">
    <source>
        <dbReference type="ARBA" id="ARBA00023268"/>
    </source>
</evidence>
<comment type="catalytic activity">
    <reaction evidence="11">
        <text>D-glycero-beta-D-manno-heptose 7-phosphate + ATP = D-glycero-beta-D-manno-heptose 1,7-bisphosphate + ADP + H(+)</text>
        <dbReference type="Rhea" id="RHEA:27473"/>
        <dbReference type="ChEBI" id="CHEBI:15378"/>
        <dbReference type="ChEBI" id="CHEBI:30616"/>
        <dbReference type="ChEBI" id="CHEBI:60204"/>
        <dbReference type="ChEBI" id="CHEBI:60208"/>
        <dbReference type="ChEBI" id="CHEBI:456216"/>
        <dbReference type="EC" id="2.7.1.167"/>
    </reaction>
</comment>
<comment type="pathway">
    <text evidence="11">Nucleotide-sugar biosynthesis; ADP-L-glycero-beta-D-manno-heptose biosynthesis; ADP-L-glycero-beta-D-manno-heptose from D-glycero-beta-D-manno-heptose 7-phosphate: step 3/4.</text>
</comment>
<dbReference type="NCBIfam" id="TIGR02198">
    <property type="entry name" value="rfaE_dom_I"/>
    <property type="match status" value="1"/>
</dbReference>
<dbReference type="GO" id="GO:0005524">
    <property type="term" value="F:ATP binding"/>
    <property type="evidence" value="ECO:0007669"/>
    <property type="project" value="UniProtKB-UniRule"/>
</dbReference>
<evidence type="ECO:0000313" key="14">
    <source>
        <dbReference type="EMBL" id="BAU56865.2"/>
    </source>
</evidence>
<gene>
    <name evidence="11 14" type="primary">hldE</name>
    <name evidence="14" type="ORF">HH1059_01910</name>
</gene>
<feature type="region of interest" description="Ribokinase" evidence="11">
    <location>
        <begin position="1"/>
        <end position="321"/>
    </location>
</feature>
<evidence type="ECO:0000256" key="9">
    <source>
        <dbReference type="ARBA" id="ARBA00023277"/>
    </source>
</evidence>
<keyword evidence="5 11" id="KW-0547">Nucleotide-binding</keyword>
<evidence type="ECO:0000313" key="15">
    <source>
        <dbReference type="Proteomes" id="UP000218890"/>
    </source>
</evidence>
<comment type="catalytic activity">
    <reaction evidence="10 11">
        <text>D-glycero-beta-D-manno-heptose 1-phosphate + ATP + H(+) = ADP-D-glycero-beta-D-manno-heptose + diphosphate</text>
        <dbReference type="Rhea" id="RHEA:27465"/>
        <dbReference type="ChEBI" id="CHEBI:15378"/>
        <dbReference type="ChEBI" id="CHEBI:30616"/>
        <dbReference type="ChEBI" id="CHEBI:33019"/>
        <dbReference type="ChEBI" id="CHEBI:59967"/>
        <dbReference type="ChEBI" id="CHEBI:61593"/>
        <dbReference type="EC" id="2.7.7.70"/>
    </reaction>
</comment>
<keyword evidence="9 11" id="KW-0119">Carbohydrate metabolism</keyword>
<dbReference type="NCBIfam" id="TIGR02199">
    <property type="entry name" value="rfaE_dom_II"/>
    <property type="match status" value="1"/>
</dbReference>
<evidence type="ECO:0000256" key="3">
    <source>
        <dbReference type="ARBA" id="ARBA00022679"/>
    </source>
</evidence>
<evidence type="ECO:0000256" key="6">
    <source>
        <dbReference type="ARBA" id="ARBA00022777"/>
    </source>
</evidence>
<dbReference type="GO" id="GO:0005829">
    <property type="term" value="C:cytosol"/>
    <property type="evidence" value="ECO:0007669"/>
    <property type="project" value="TreeGrafter"/>
</dbReference>
<evidence type="ECO:0000256" key="10">
    <source>
        <dbReference type="ARBA" id="ARBA00047428"/>
    </source>
</evidence>
<dbReference type="UniPathway" id="UPA00356">
    <property type="reaction ID" value="UER00437"/>
</dbReference>
<evidence type="ECO:0000256" key="7">
    <source>
        <dbReference type="ARBA" id="ARBA00022840"/>
    </source>
</evidence>
<dbReference type="FunFam" id="3.40.1190.20:FF:000002">
    <property type="entry name" value="Bifunctional protein HldE"/>
    <property type="match status" value="1"/>
</dbReference>
<keyword evidence="6 11" id="KW-0418">Kinase</keyword>
<organism evidence="14 15">
    <name type="scientific">Halorhodospira halochloris</name>
    <name type="common">Ectothiorhodospira halochloris</name>
    <dbReference type="NCBI Taxonomy" id="1052"/>
    <lineage>
        <taxon>Bacteria</taxon>
        <taxon>Pseudomonadati</taxon>
        <taxon>Pseudomonadota</taxon>
        <taxon>Gammaproteobacteria</taxon>
        <taxon>Chromatiales</taxon>
        <taxon>Ectothiorhodospiraceae</taxon>
        <taxon>Halorhodospira</taxon>
    </lineage>
</organism>
<dbReference type="SUPFAM" id="SSF52374">
    <property type="entry name" value="Nucleotidylyl transferase"/>
    <property type="match status" value="1"/>
</dbReference>
<evidence type="ECO:0000256" key="4">
    <source>
        <dbReference type="ARBA" id="ARBA00022695"/>
    </source>
</evidence>
<sequence length="482" mass="50063">MVMHSQLPCFNAVKIAVFGDLMLDRYWYGATARISPEAPVPVVHISDCAERPGGAGNVALNARALGAQVEIGGPSGDDEAADALSSQLNDAGCNCRLHRLAEAATITKLRIISRHQQLLRLDFEQGFPGFDTASAKQAMVGLLKSVDILILSDYAKGALPDPQPLIQHARSAAIPVLIDPKGQNYEKYRGADIITPNLGELEAVVGTCATADEIATKAGLLAKELDLRAVLVTRGEAGMTLAPACGGAIHLPTRAREVFDVTGAGDTVIATLGAALGAGLELADAAQLANSAAGVVVGKLGTATVSPAELQSALSSSAHREAEDRGVSDETSLLAAVAESRAAGETIVMTNGCFDLLHAGHVDYLKRAKQLGDRLVVAINADHSVRQLKGPTRPILPLEQRMAVVAALEAVDWVVPFSEETPERLIATLLPDVLVKGDDYCPEQIAGAKAVTAAGGKVQTLPLLAGSSSSSIIAKIIQQGGS</sequence>
<keyword evidence="7 11" id="KW-0067">ATP-binding</keyword>
<evidence type="ECO:0000256" key="2">
    <source>
        <dbReference type="ARBA" id="ARBA00003753"/>
    </source>
</evidence>
<comment type="function">
    <text evidence="2 11">Catalyzes the ADP transfer from ATP to D-glycero-beta-D-manno-heptose 1-phosphate, yielding ADP-D-glycero-beta-D-manno-heptose.</text>
</comment>
<feature type="active site" evidence="11">
    <location>
        <position position="266"/>
    </location>
</feature>
<evidence type="ECO:0000256" key="5">
    <source>
        <dbReference type="ARBA" id="ARBA00022741"/>
    </source>
</evidence>
<dbReference type="Gene3D" id="3.40.50.620">
    <property type="entry name" value="HUPs"/>
    <property type="match status" value="1"/>
</dbReference>
<dbReference type="PANTHER" id="PTHR46969">
    <property type="entry name" value="BIFUNCTIONAL PROTEIN HLDE"/>
    <property type="match status" value="1"/>
</dbReference>
<protein>
    <recommendedName>
        <fullName evidence="11">Bifunctional protein HldE</fullName>
    </recommendedName>
    <domain>
        <recommendedName>
            <fullName evidence="11">D-beta-D-heptose 7-phosphate kinase</fullName>
            <ecNumber evidence="11">2.7.1.167</ecNumber>
        </recommendedName>
        <alternativeName>
            <fullName evidence="11">D-beta-D-heptose 7-phosphotransferase</fullName>
        </alternativeName>
        <alternativeName>
            <fullName evidence="11">D-glycero-beta-D-manno-heptose-7-phosphate kinase</fullName>
        </alternativeName>
    </domain>
    <domain>
        <recommendedName>
            <fullName evidence="11">D-beta-D-heptose 1-phosphate adenylyltransferase</fullName>
            <ecNumber evidence="11">2.7.7.70</ecNumber>
        </recommendedName>
        <alternativeName>
            <fullName evidence="11">D-glycero-beta-D-manno-heptose 1-phosphate adenylyltransferase</fullName>
        </alternativeName>
    </domain>
</protein>
<dbReference type="CDD" id="cd01172">
    <property type="entry name" value="RfaE_like"/>
    <property type="match status" value="1"/>
</dbReference>
<comment type="function">
    <text evidence="1 11">Catalyzes the phosphorylation of D-glycero-D-manno-heptose 7-phosphate at the C-1 position to selectively form D-glycero-beta-D-manno-heptose-1,7-bisphosphate.</text>
</comment>
<comment type="similarity">
    <text evidence="11">In the C-terminal section; belongs to the cytidylyltransferase family.</text>
</comment>
<evidence type="ECO:0000256" key="11">
    <source>
        <dbReference type="HAMAP-Rule" id="MF_01603"/>
    </source>
</evidence>
<evidence type="ECO:0000259" key="12">
    <source>
        <dbReference type="Pfam" id="PF00294"/>
    </source>
</evidence>
<dbReference type="NCBIfam" id="TIGR00125">
    <property type="entry name" value="cyt_tran_rel"/>
    <property type="match status" value="1"/>
</dbReference>
<dbReference type="InterPro" id="IPR011913">
    <property type="entry name" value="RfaE_dom_I"/>
</dbReference>
<dbReference type="InterPro" id="IPR004821">
    <property type="entry name" value="Cyt_trans-like"/>
</dbReference>
<accession>A0A0X8X755</accession>
<keyword evidence="3 11" id="KW-0808">Transferase</keyword>
<evidence type="ECO:0000256" key="1">
    <source>
        <dbReference type="ARBA" id="ARBA00002319"/>
    </source>
</evidence>
<dbReference type="Gene3D" id="3.40.1190.20">
    <property type="match status" value="1"/>
</dbReference>
<dbReference type="Pfam" id="PF00294">
    <property type="entry name" value="PfkB"/>
    <property type="match status" value="1"/>
</dbReference>
<dbReference type="SUPFAM" id="SSF53613">
    <property type="entry name" value="Ribokinase-like"/>
    <property type="match status" value="1"/>
</dbReference>
<keyword evidence="15" id="KW-1185">Reference proteome</keyword>
<dbReference type="InterPro" id="IPR011611">
    <property type="entry name" value="PfkB_dom"/>
</dbReference>
<dbReference type="InterPro" id="IPR014729">
    <property type="entry name" value="Rossmann-like_a/b/a_fold"/>
</dbReference>